<evidence type="ECO:0000256" key="3">
    <source>
        <dbReference type="ARBA" id="ARBA00022692"/>
    </source>
</evidence>
<feature type="transmembrane region" description="Helical" evidence="6">
    <location>
        <begin position="124"/>
        <end position="146"/>
    </location>
</feature>
<keyword evidence="3 6" id="KW-0812">Transmembrane</keyword>
<feature type="transmembrane region" description="Helical" evidence="6">
    <location>
        <begin position="321"/>
        <end position="342"/>
    </location>
</feature>
<evidence type="ECO:0000256" key="4">
    <source>
        <dbReference type="ARBA" id="ARBA00022989"/>
    </source>
</evidence>
<dbReference type="Gene3D" id="1.20.1530.20">
    <property type="match status" value="1"/>
</dbReference>
<comment type="caution">
    <text evidence="7">The sequence shown here is derived from an EMBL/GenBank/DDBJ whole genome shotgun (WGS) entry which is preliminary data.</text>
</comment>
<dbReference type="InterPro" id="IPR004710">
    <property type="entry name" value="Bilac:Na_transpt"/>
</dbReference>
<dbReference type="EMBL" id="BRXU01000056">
    <property type="protein sequence ID" value="GLC62028.1"/>
    <property type="molecule type" value="Genomic_DNA"/>
</dbReference>
<keyword evidence="8" id="KW-1185">Reference proteome</keyword>
<feature type="transmembrane region" description="Helical" evidence="6">
    <location>
        <begin position="39"/>
        <end position="61"/>
    </location>
</feature>
<evidence type="ECO:0008006" key="9">
    <source>
        <dbReference type="Google" id="ProtNLM"/>
    </source>
</evidence>
<feature type="transmembrane region" description="Helical" evidence="6">
    <location>
        <begin position="12"/>
        <end position="33"/>
    </location>
</feature>
<sequence>MRKLLGFVENNLLFMAVATTAFGLAVPSIGIGLEAGISPLLALLMLVISLTFDAAAVRIVFRKPSRQIWALGLVYGPMSLAGWLTGRIFFGSGHLAAGQTLVGMLPTDVSAPLLVLLARGNVALAAVLNAVNTALSPFIIPFLFLWLTGIELTVPVGAVVLELVLVVVVPTVVGVWLRTKFLKQVSRFDYAWPGLGSVLYLVLLLAVIGPNSATILGYGWYALVIALAALALNLIGYAVGMIAKLFAEDRAELIAYLFTTSKKEFSIAAAFVAASGLPSEIAVPAAFFAVIQMITSPIAAKMMASDRGIRIHLATPRLRGLLALTMAAAAAAMVLVNSVMLARVAGYPAAASAT</sequence>
<gene>
    <name evidence="7" type="primary">PLESTB003036</name>
    <name evidence="7" type="ORF">PLESTB_001831600</name>
</gene>
<comment type="subcellular location">
    <subcellularLocation>
        <location evidence="1">Membrane</location>
        <topology evidence="1">Multi-pass membrane protein</topology>
    </subcellularLocation>
</comment>
<feature type="transmembrane region" description="Helical" evidence="6">
    <location>
        <begin position="281"/>
        <end position="300"/>
    </location>
</feature>
<evidence type="ECO:0000256" key="6">
    <source>
        <dbReference type="SAM" id="Phobius"/>
    </source>
</evidence>
<keyword evidence="5 6" id="KW-0472">Membrane</keyword>
<feature type="transmembrane region" description="Helical" evidence="6">
    <location>
        <begin position="152"/>
        <end position="177"/>
    </location>
</feature>
<feature type="transmembrane region" description="Helical" evidence="6">
    <location>
        <begin position="68"/>
        <end position="90"/>
    </location>
</feature>
<feature type="transmembrane region" description="Helical" evidence="6">
    <location>
        <begin position="253"/>
        <end position="275"/>
    </location>
</feature>
<dbReference type="GO" id="GO:0016020">
    <property type="term" value="C:membrane"/>
    <property type="evidence" value="ECO:0007669"/>
    <property type="project" value="UniProtKB-SubCell"/>
</dbReference>
<dbReference type="Pfam" id="PF01758">
    <property type="entry name" value="SBF"/>
    <property type="match status" value="1"/>
</dbReference>
<dbReference type="InterPro" id="IPR038770">
    <property type="entry name" value="Na+/solute_symporter_sf"/>
</dbReference>
<organism evidence="7 8">
    <name type="scientific">Pleodorina starrii</name>
    <dbReference type="NCBI Taxonomy" id="330485"/>
    <lineage>
        <taxon>Eukaryota</taxon>
        <taxon>Viridiplantae</taxon>
        <taxon>Chlorophyta</taxon>
        <taxon>core chlorophytes</taxon>
        <taxon>Chlorophyceae</taxon>
        <taxon>CS clade</taxon>
        <taxon>Chlamydomonadales</taxon>
        <taxon>Volvocaceae</taxon>
        <taxon>Pleodorina</taxon>
    </lineage>
</organism>
<evidence type="ECO:0000256" key="2">
    <source>
        <dbReference type="ARBA" id="ARBA00006528"/>
    </source>
</evidence>
<protein>
    <recommendedName>
        <fullName evidence="9">Bile acid:sodium symporter</fullName>
    </recommendedName>
</protein>
<dbReference type="AlphaFoldDB" id="A0A9W6C1I6"/>
<comment type="similarity">
    <text evidence="2">Belongs to the bile acid:sodium symporter (BASS) (TC 2.A.28) family.</text>
</comment>
<reference evidence="7 8" key="1">
    <citation type="journal article" date="2023" name="Commun. Biol.">
        <title>Reorganization of the ancestral sex-determining regions during the evolution of trioecy in Pleodorina starrii.</title>
        <authorList>
            <person name="Takahashi K."/>
            <person name="Suzuki S."/>
            <person name="Kawai-Toyooka H."/>
            <person name="Yamamoto K."/>
            <person name="Hamaji T."/>
            <person name="Ootsuki R."/>
            <person name="Yamaguchi H."/>
            <person name="Kawachi M."/>
            <person name="Higashiyama T."/>
            <person name="Nozaki H."/>
        </authorList>
    </citation>
    <scope>NUCLEOTIDE SEQUENCE [LARGE SCALE GENOMIC DNA]</scope>
    <source>
        <strain evidence="7 8">NIES-4479</strain>
    </source>
</reference>
<dbReference type="Proteomes" id="UP001165080">
    <property type="component" value="Unassembled WGS sequence"/>
</dbReference>
<dbReference type="InterPro" id="IPR002657">
    <property type="entry name" value="BilAc:Na_symport/Acr3"/>
</dbReference>
<accession>A0A9W6C1I6</accession>
<keyword evidence="4 6" id="KW-1133">Transmembrane helix</keyword>
<feature type="transmembrane region" description="Helical" evidence="6">
    <location>
        <begin position="220"/>
        <end position="246"/>
    </location>
</feature>
<evidence type="ECO:0000313" key="8">
    <source>
        <dbReference type="Proteomes" id="UP001165080"/>
    </source>
</evidence>
<dbReference type="GO" id="GO:0009941">
    <property type="term" value="C:chloroplast envelope"/>
    <property type="evidence" value="ECO:0007669"/>
    <property type="project" value="UniProtKB-ARBA"/>
</dbReference>
<name>A0A9W6C1I6_9CHLO</name>
<feature type="transmembrane region" description="Helical" evidence="6">
    <location>
        <begin position="189"/>
        <end position="208"/>
    </location>
</feature>
<evidence type="ECO:0000256" key="5">
    <source>
        <dbReference type="ARBA" id="ARBA00023136"/>
    </source>
</evidence>
<evidence type="ECO:0000313" key="7">
    <source>
        <dbReference type="EMBL" id="GLC62028.1"/>
    </source>
</evidence>
<evidence type="ECO:0000256" key="1">
    <source>
        <dbReference type="ARBA" id="ARBA00004141"/>
    </source>
</evidence>
<feature type="transmembrane region" description="Helical" evidence="6">
    <location>
        <begin position="96"/>
        <end position="117"/>
    </location>
</feature>
<dbReference type="PANTHER" id="PTHR10361">
    <property type="entry name" value="SODIUM-BILE ACID COTRANSPORTER"/>
    <property type="match status" value="1"/>
</dbReference>
<dbReference type="PANTHER" id="PTHR10361:SF28">
    <property type="entry name" value="P3 PROTEIN-RELATED"/>
    <property type="match status" value="1"/>
</dbReference>
<proteinExistence type="inferred from homology"/>